<protein>
    <recommendedName>
        <fullName evidence="8">BAG family molecular chaperone regulator 4</fullName>
    </recommendedName>
</protein>
<feature type="compositionally biased region" description="Polar residues" evidence="3">
    <location>
        <begin position="278"/>
        <end position="287"/>
    </location>
</feature>
<keyword evidence="7" id="KW-1185">Reference proteome</keyword>
<dbReference type="SMART" id="SM00264">
    <property type="entry name" value="BAG"/>
    <property type="match status" value="1"/>
</dbReference>
<evidence type="ECO:0000313" key="6">
    <source>
        <dbReference type="EMBL" id="KAJ8898929.1"/>
    </source>
</evidence>
<dbReference type="GO" id="GO:0050821">
    <property type="term" value="P:protein stabilization"/>
    <property type="evidence" value="ECO:0007669"/>
    <property type="project" value="TreeGrafter"/>
</dbReference>
<feature type="region of interest" description="Disordered" evidence="3">
    <location>
        <begin position="259"/>
        <end position="287"/>
    </location>
</feature>
<dbReference type="SUPFAM" id="SSF63491">
    <property type="entry name" value="BAG domain"/>
    <property type="match status" value="1"/>
</dbReference>
<keyword evidence="2" id="KW-0175">Coiled coil</keyword>
<feature type="domain" description="Ubiquitin-like" evidence="4">
    <location>
        <begin position="40"/>
        <end position="108"/>
    </location>
</feature>
<dbReference type="InterPro" id="IPR003103">
    <property type="entry name" value="BAG_domain"/>
</dbReference>
<proteinExistence type="predicted"/>
<reference evidence="6 7" key="1">
    <citation type="submission" date="2021-09" db="EMBL/GenBank/DDBJ databases">
        <title>Genomic insights and catalytic innovation underlie evolution of tropane alkaloids biosynthesis.</title>
        <authorList>
            <person name="Wang Y.-J."/>
            <person name="Tian T."/>
            <person name="Huang J.-P."/>
            <person name="Huang S.-X."/>
        </authorList>
    </citation>
    <scope>NUCLEOTIDE SEQUENCE [LARGE SCALE GENOMIC DNA]</scope>
    <source>
        <strain evidence="6">KIB-2018</strain>
        <tissue evidence="6">Leaf</tissue>
    </source>
</reference>
<dbReference type="PANTHER" id="PTHR12329:SF40">
    <property type="entry name" value="BAG FAMILY MOLECULAR CHAPERONE REGULATOR 4"/>
    <property type="match status" value="1"/>
</dbReference>
<dbReference type="InterPro" id="IPR029071">
    <property type="entry name" value="Ubiquitin-like_domsf"/>
</dbReference>
<evidence type="ECO:0008006" key="8">
    <source>
        <dbReference type="Google" id="ProtNLM"/>
    </source>
</evidence>
<dbReference type="EMBL" id="JAIWQS010000008">
    <property type="protein sequence ID" value="KAJ8898929.1"/>
    <property type="molecule type" value="Genomic_DNA"/>
</dbReference>
<dbReference type="SUPFAM" id="SSF54236">
    <property type="entry name" value="Ubiquitin-like"/>
    <property type="match status" value="1"/>
</dbReference>
<evidence type="ECO:0000256" key="3">
    <source>
        <dbReference type="SAM" id="MobiDB-lite"/>
    </source>
</evidence>
<dbReference type="Gene3D" id="3.10.20.90">
    <property type="entry name" value="Phosphatidylinositol 3-kinase Catalytic Subunit, Chain A, domain 1"/>
    <property type="match status" value="1"/>
</dbReference>
<dbReference type="InterPro" id="IPR000626">
    <property type="entry name" value="Ubiquitin-like_dom"/>
</dbReference>
<dbReference type="PROSITE" id="PS51035">
    <property type="entry name" value="BAG"/>
    <property type="match status" value="1"/>
</dbReference>
<name>A0AAV8UA56_9ROSI</name>
<dbReference type="GO" id="GO:0051087">
    <property type="term" value="F:protein-folding chaperone binding"/>
    <property type="evidence" value="ECO:0007669"/>
    <property type="project" value="InterPro"/>
</dbReference>
<organism evidence="6 7">
    <name type="scientific">Erythroxylum novogranatense</name>
    <dbReference type="NCBI Taxonomy" id="1862640"/>
    <lineage>
        <taxon>Eukaryota</taxon>
        <taxon>Viridiplantae</taxon>
        <taxon>Streptophyta</taxon>
        <taxon>Embryophyta</taxon>
        <taxon>Tracheophyta</taxon>
        <taxon>Spermatophyta</taxon>
        <taxon>Magnoliopsida</taxon>
        <taxon>eudicotyledons</taxon>
        <taxon>Gunneridae</taxon>
        <taxon>Pentapetalae</taxon>
        <taxon>rosids</taxon>
        <taxon>fabids</taxon>
        <taxon>Malpighiales</taxon>
        <taxon>Erythroxylaceae</taxon>
        <taxon>Erythroxylum</taxon>
    </lineage>
</organism>
<dbReference type="GO" id="GO:0000774">
    <property type="term" value="F:adenyl-nucleotide exchange factor activity"/>
    <property type="evidence" value="ECO:0007669"/>
    <property type="project" value="TreeGrafter"/>
</dbReference>
<comment type="caution">
    <text evidence="6">The sequence shown here is derived from an EMBL/GenBank/DDBJ whole genome shotgun (WGS) entry which is preliminary data.</text>
</comment>
<sequence length="287" mass="32194">MMNSATQHDEANWDCEVRSGGMCVQRRDADDHLDQSGPLIKVSVSHGASPHEVHVPPHSTFGYMKKVIEQKTGLEPNRQKILFRGQEKEDVDYLNEAGVKDNSKVLVLEDTAKEPKLEQLKECNETSKAGLKENAETWNKEQKEAGIKESEEMLKALQAIDVVRAEVDKLAERVAALEVAVNGGTKIAEDEFVVSAELLMRQMLKLDTIEAEGEARIQRKAEVRRIQKFHEVLDNLKVKNSKPHNKSESNVTVTTEWETFDSGMGSLTPPPPTSSSTRVTQDWETFD</sequence>
<dbReference type="PROSITE" id="PS50053">
    <property type="entry name" value="UBIQUITIN_2"/>
    <property type="match status" value="1"/>
</dbReference>
<evidence type="ECO:0000259" key="4">
    <source>
        <dbReference type="PROSITE" id="PS50053"/>
    </source>
</evidence>
<evidence type="ECO:0000256" key="1">
    <source>
        <dbReference type="ARBA" id="ARBA00023186"/>
    </source>
</evidence>
<dbReference type="GO" id="GO:0005737">
    <property type="term" value="C:cytoplasm"/>
    <property type="evidence" value="ECO:0007669"/>
    <property type="project" value="TreeGrafter"/>
</dbReference>
<evidence type="ECO:0000256" key="2">
    <source>
        <dbReference type="SAM" id="Coils"/>
    </source>
</evidence>
<feature type="coiled-coil region" evidence="2">
    <location>
        <begin position="140"/>
        <end position="180"/>
    </location>
</feature>
<dbReference type="Pfam" id="PF00240">
    <property type="entry name" value="ubiquitin"/>
    <property type="match status" value="1"/>
</dbReference>
<accession>A0AAV8UA56</accession>
<evidence type="ECO:0000313" key="7">
    <source>
        <dbReference type="Proteomes" id="UP001159364"/>
    </source>
</evidence>
<evidence type="ECO:0000259" key="5">
    <source>
        <dbReference type="PROSITE" id="PS51035"/>
    </source>
</evidence>
<dbReference type="Gene3D" id="1.20.58.120">
    <property type="entry name" value="BAG domain"/>
    <property type="match status" value="1"/>
</dbReference>
<dbReference type="InterPro" id="IPR039773">
    <property type="entry name" value="BAG_chaperone_regulator"/>
</dbReference>
<dbReference type="InterPro" id="IPR036533">
    <property type="entry name" value="BAG_dom_sf"/>
</dbReference>
<gene>
    <name evidence="6" type="ORF">K2173_008423</name>
</gene>
<keyword evidence="1" id="KW-0143">Chaperone</keyword>
<dbReference type="PANTHER" id="PTHR12329">
    <property type="entry name" value="BCL2-ASSOCIATED ATHANOGENE"/>
    <property type="match status" value="1"/>
</dbReference>
<dbReference type="AlphaFoldDB" id="A0AAV8UA56"/>
<dbReference type="Pfam" id="PF02179">
    <property type="entry name" value="BAG"/>
    <property type="match status" value="1"/>
</dbReference>
<dbReference type="Proteomes" id="UP001159364">
    <property type="component" value="Linkage Group LG08"/>
</dbReference>
<feature type="domain" description="BAG" evidence="5">
    <location>
        <begin position="156"/>
        <end position="237"/>
    </location>
</feature>